<protein>
    <submittedName>
        <fullName evidence="1">Uncharacterized protein</fullName>
    </submittedName>
</protein>
<accession>A0AAW2HEH2</accession>
<name>A0AAW2HEH2_9NEOP</name>
<evidence type="ECO:0000313" key="1">
    <source>
        <dbReference type="EMBL" id="KAL0268155.1"/>
    </source>
</evidence>
<organism evidence="1">
    <name type="scientific">Menopon gallinae</name>
    <name type="common">poultry shaft louse</name>
    <dbReference type="NCBI Taxonomy" id="328185"/>
    <lineage>
        <taxon>Eukaryota</taxon>
        <taxon>Metazoa</taxon>
        <taxon>Ecdysozoa</taxon>
        <taxon>Arthropoda</taxon>
        <taxon>Hexapoda</taxon>
        <taxon>Insecta</taxon>
        <taxon>Pterygota</taxon>
        <taxon>Neoptera</taxon>
        <taxon>Paraneoptera</taxon>
        <taxon>Psocodea</taxon>
        <taxon>Troctomorpha</taxon>
        <taxon>Phthiraptera</taxon>
        <taxon>Amblycera</taxon>
        <taxon>Menoponidae</taxon>
        <taxon>Menopon</taxon>
    </lineage>
</organism>
<dbReference type="AlphaFoldDB" id="A0AAW2HEH2"/>
<proteinExistence type="predicted"/>
<gene>
    <name evidence="1" type="ORF">PYX00_010208</name>
</gene>
<comment type="caution">
    <text evidence="1">The sequence shown here is derived from an EMBL/GenBank/DDBJ whole genome shotgun (WGS) entry which is preliminary data.</text>
</comment>
<sequence>MSCFSGVKLDNGDIPPLSSSCRPIAEIAEELSKAIAESSYQPSLPSPNVALTLQKWVNQNCKVSSRLLFRLFRKSSG</sequence>
<dbReference type="EMBL" id="JARGDH010000005">
    <property type="protein sequence ID" value="KAL0268155.1"/>
    <property type="molecule type" value="Genomic_DNA"/>
</dbReference>
<reference evidence="1" key="1">
    <citation type="journal article" date="2024" name="Gigascience">
        <title>Chromosome-level genome of the poultry shaft louse Menopon gallinae provides insight into the host-switching and adaptive evolution of parasitic lice.</title>
        <authorList>
            <person name="Xu Y."/>
            <person name="Ma L."/>
            <person name="Liu S."/>
            <person name="Liang Y."/>
            <person name="Liu Q."/>
            <person name="He Z."/>
            <person name="Tian L."/>
            <person name="Duan Y."/>
            <person name="Cai W."/>
            <person name="Li H."/>
            <person name="Song F."/>
        </authorList>
    </citation>
    <scope>NUCLEOTIDE SEQUENCE</scope>
    <source>
        <strain evidence="1">Cailab_2023a</strain>
    </source>
</reference>